<accession>A0A2J6SUP4</accession>
<evidence type="ECO:0000256" key="7">
    <source>
        <dbReference type="ARBA" id="ARBA00025795"/>
    </source>
</evidence>
<dbReference type="GO" id="GO:0004601">
    <property type="term" value="F:peroxidase activity"/>
    <property type="evidence" value="ECO:0007669"/>
    <property type="project" value="UniProtKB-KW"/>
</dbReference>
<keyword evidence="2" id="KW-0575">Peroxidase</keyword>
<dbReference type="RefSeq" id="XP_024731395.1">
    <property type="nucleotide sequence ID" value="XM_024883721.1"/>
</dbReference>
<feature type="domain" description="Heme haloperoxidase family profile" evidence="8">
    <location>
        <begin position="49"/>
        <end position="244"/>
    </location>
</feature>
<dbReference type="Proteomes" id="UP000235371">
    <property type="component" value="Unassembled WGS sequence"/>
</dbReference>
<keyword evidence="5" id="KW-0560">Oxidoreductase</keyword>
<evidence type="ECO:0000256" key="2">
    <source>
        <dbReference type="ARBA" id="ARBA00022559"/>
    </source>
</evidence>
<sequence length="255" mass="28058">MKYSLIAAALGTETVTAFPFVTNMPGIDSTLLRSRPKRQQSGGTFNELDAQQNLYSVGYGLATLLALLGLTLTDGDLKTERLSIGCNATTQASFNPAPTGSEPGLEGHNKIEAYTSLTRDDYFLGNGNNFSFNSTLFRRMTETTGGLYNRDVLAKYRYQRYQQSLKDNPKFYFGPLSLLLFGASSFLYEFMPSGPDYIPNEATISSFFSAEKQSDGCYAFKDAVRISPNWTNRVSPYSSGDVTAEILCLGDAKRS</sequence>
<comment type="similarity">
    <text evidence="7">Belongs to the chloroperoxidase family.</text>
</comment>
<gene>
    <name evidence="9" type="ORF">K444DRAFT_634223</name>
</gene>
<keyword evidence="4" id="KW-0479">Metal-binding</keyword>
<organism evidence="9 10">
    <name type="scientific">Hyaloscypha bicolor E</name>
    <dbReference type="NCBI Taxonomy" id="1095630"/>
    <lineage>
        <taxon>Eukaryota</taxon>
        <taxon>Fungi</taxon>
        <taxon>Dikarya</taxon>
        <taxon>Ascomycota</taxon>
        <taxon>Pezizomycotina</taxon>
        <taxon>Leotiomycetes</taxon>
        <taxon>Helotiales</taxon>
        <taxon>Hyaloscyphaceae</taxon>
        <taxon>Hyaloscypha</taxon>
        <taxon>Hyaloscypha bicolor</taxon>
    </lineage>
</organism>
<comment type="cofactor">
    <cofactor evidence="1">
        <name>heme b</name>
        <dbReference type="ChEBI" id="CHEBI:60344"/>
    </cofactor>
</comment>
<protein>
    <recommendedName>
        <fullName evidence="8">Heme haloperoxidase family profile domain-containing protein</fullName>
    </recommendedName>
</protein>
<evidence type="ECO:0000256" key="6">
    <source>
        <dbReference type="ARBA" id="ARBA00023004"/>
    </source>
</evidence>
<proteinExistence type="inferred from homology"/>
<evidence type="ECO:0000313" key="10">
    <source>
        <dbReference type="Proteomes" id="UP000235371"/>
    </source>
</evidence>
<dbReference type="InterPro" id="IPR000028">
    <property type="entry name" value="Chloroperoxidase"/>
</dbReference>
<evidence type="ECO:0000313" key="9">
    <source>
        <dbReference type="EMBL" id="PMD54491.1"/>
    </source>
</evidence>
<dbReference type="Pfam" id="PF01328">
    <property type="entry name" value="Peroxidase_2"/>
    <property type="match status" value="1"/>
</dbReference>
<evidence type="ECO:0000256" key="3">
    <source>
        <dbReference type="ARBA" id="ARBA00022617"/>
    </source>
</evidence>
<keyword evidence="3" id="KW-0349">Heme</keyword>
<dbReference type="EMBL" id="KZ613859">
    <property type="protein sequence ID" value="PMD54491.1"/>
    <property type="molecule type" value="Genomic_DNA"/>
</dbReference>
<evidence type="ECO:0000256" key="5">
    <source>
        <dbReference type="ARBA" id="ARBA00023002"/>
    </source>
</evidence>
<dbReference type="InterPro" id="IPR036851">
    <property type="entry name" value="Chloroperoxidase-like_sf"/>
</dbReference>
<dbReference type="InParanoid" id="A0A2J6SUP4"/>
<dbReference type="PANTHER" id="PTHR33577:SF15">
    <property type="entry name" value="HEME HALOPEROXIDASE FAMILY PROFILE DOMAIN-CONTAINING PROTEIN"/>
    <property type="match status" value="1"/>
</dbReference>
<keyword evidence="6" id="KW-0408">Iron</keyword>
<dbReference type="Gene3D" id="1.10.489.10">
    <property type="entry name" value="Chloroperoxidase-like"/>
    <property type="match status" value="1"/>
</dbReference>
<dbReference type="AlphaFoldDB" id="A0A2J6SUP4"/>
<keyword evidence="10" id="KW-1185">Reference proteome</keyword>
<dbReference type="GeneID" id="36591798"/>
<evidence type="ECO:0000256" key="4">
    <source>
        <dbReference type="ARBA" id="ARBA00022723"/>
    </source>
</evidence>
<evidence type="ECO:0000256" key="1">
    <source>
        <dbReference type="ARBA" id="ARBA00001970"/>
    </source>
</evidence>
<dbReference type="PANTHER" id="PTHR33577">
    <property type="entry name" value="STERIGMATOCYSTIN BIOSYNTHESIS PEROXIDASE STCC-RELATED"/>
    <property type="match status" value="1"/>
</dbReference>
<name>A0A2J6SUP4_9HELO</name>
<evidence type="ECO:0000259" key="8">
    <source>
        <dbReference type="PROSITE" id="PS51405"/>
    </source>
</evidence>
<reference evidence="9 10" key="1">
    <citation type="submission" date="2016-04" db="EMBL/GenBank/DDBJ databases">
        <title>A degradative enzymes factory behind the ericoid mycorrhizal symbiosis.</title>
        <authorList>
            <consortium name="DOE Joint Genome Institute"/>
            <person name="Martino E."/>
            <person name="Morin E."/>
            <person name="Grelet G."/>
            <person name="Kuo A."/>
            <person name="Kohler A."/>
            <person name="Daghino S."/>
            <person name="Barry K."/>
            <person name="Choi C."/>
            <person name="Cichocki N."/>
            <person name="Clum A."/>
            <person name="Copeland A."/>
            <person name="Hainaut M."/>
            <person name="Haridas S."/>
            <person name="Labutti K."/>
            <person name="Lindquist E."/>
            <person name="Lipzen A."/>
            <person name="Khouja H.-R."/>
            <person name="Murat C."/>
            <person name="Ohm R."/>
            <person name="Olson A."/>
            <person name="Spatafora J."/>
            <person name="Veneault-Fourrey C."/>
            <person name="Henrissat B."/>
            <person name="Grigoriev I."/>
            <person name="Martin F."/>
            <person name="Perotto S."/>
        </authorList>
    </citation>
    <scope>NUCLEOTIDE SEQUENCE [LARGE SCALE GENOMIC DNA]</scope>
    <source>
        <strain evidence="9 10">E</strain>
    </source>
</reference>
<dbReference type="PROSITE" id="PS51405">
    <property type="entry name" value="HEME_HALOPEROXIDASE"/>
    <property type="match status" value="1"/>
</dbReference>
<dbReference type="OrthoDB" id="407298at2759"/>
<dbReference type="GO" id="GO:0046872">
    <property type="term" value="F:metal ion binding"/>
    <property type="evidence" value="ECO:0007669"/>
    <property type="project" value="UniProtKB-KW"/>
</dbReference>